<comment type="caution">
    <text evidence="3">The sequence shown here is derived from an EMBL/GenBank/DDBJ whole genome shotgun (WGS) entry which is preliminary data.</text>
</comment>
<gene>
    <name evidence="3" type="ORF">GCM10010430_70170</name>
</gene>
<protein>
    <submittedName>
        <fullName evidence="3">Uncharacterized protein</fullName>
    </submittedName>
</protein>
<keyword evidence="2" id="KW-0812">Transmembrane</keyword>
<sequence length="61" mass="6536">MTRDAGCRSADAGHRPRGDEEEREGHRPDRVAVAAGAALVLLAWALTATLRDLRSVPTELA</sequence>
<dbReference type="Proteomes" id="UP001500305">
    <property type="component" value="Unassembled WGS sequence"/>
</dbReference>
<dbReference type="EMBL" id="BAAATR010000048">
    <property type="protein sequence ID" value="GAA2274151.1"/>
    <property type="molecule type" value="Genomic_DNA"/>
</dbReference>
<organism evidence="3 4">
    <name type="scientific">Kitasatospora cystarginea</name>
    <dbReference type="NCBI Taxonomy" id="58350"/>
    <lineage>
        <taxon>Bacteria</taxon>
        <taxon>Bacillati</taxon>
        <taxon>Actinomycetota</taxon>
        <taxon>Actinomycetes</taxon>
        <taxon>Kitasatosporales</taxon>
        <taxon>Streptomycetaceae</taxon>
        <taxon>Kitasatospora</taxon>
    </lineage>
</organism>
<keyword evidence="4" id="KW-1185">Reference proteome</keyword>
<feature type="region of interest" description="Disordered" evidence="1">
    <location>
        <begin position="1"/>
        <end position="29"/>
    </location>
</feature>
<keyword evidence="2" id="KW-0472">Membrane</keyword>
<evidence type="ECO:0000313" key="4">
    <source>
        <dbReference type="Proteomes" id="UP001500305"/>
    </source>
</evidence>
<reference evidence="3 4" key="1">
    <citation type="journal article" date="2019" name="Int. J. Syst. Evol. Microbiol.">
        <title>The Global Catalogue of Microorganisms (GCM) 10K type strain sequencing project: providing services to taxonomists for standard genome sequencing and annotation.</title>
        <authorList>
            <consortium name="The Broad Institute Genomics Platform"/>
            <consortium name="The Broad Institute Genome Sequencing Center for Infectious Disease"/>
            <person name="Wu L."/>
            <person name="Ma J."/>
        </authorList>
    </citation>
    <scope>NUCLEOTIDE SEQUENCE [LARGE SCALE GENOMIC DNA]</scope>
    <source>
        <strain evidence="3 4">JCM 7356</strain>
    </source>
</reference>
<proteinExistence type="predicted"/>
<name>A0ABN3EWT2_9ACTN</name>
<evidence type="ECO:0000313" key="3">
    <source>
        <dbReference type="EMBL" id="GAA2274151.1"/>
    </source>
</evidence>
<accession>A0ABN3EWT2</accession>
<evidence type="ECO:0000256" key="1">
    <source>
        <dbReference type="SAM" id="MobiDB-lite"/>
    </source>
</evidence>
<keyword evidence="2" id="KW-1133">Transmembrane helix</keyword>
<feature type="transmembrane region" description="Helical" evidence="2">
    <location>
        <begin position="31"/>
        <end position="50"/>
    </location>
</feature>
<evidence type="ECO:0000256" key="2">
    <source>
        <dbReference type="SAM" id="Phobius"/>
    </source>
</evidence>